<evidence type="ECO:0000256" key="3">
    <source>
        <dbReference type="PROSITE-ProRule" id="PRU00339"/>
    </source>
</evidence>
<dbReference type="PROSITE" id="PS50293">
    <property type="entry name" value="TPR_REGION"/>
    <property type="match status" value="1"/>
</dbReference>
<dbReference type="EMBL" id="JAHLFE010000204">
    <property type="protein sequence ID" value="MBU3845156.1"/>
    <property type="molecule type" value="Genomic_DNA"/>
</dbReference>
<dbReference type="AlphaFoldDB" id="A0A948X263"/>
<comment type="caution">
    <text evidence="5">The sequence shown here is derived from an EMBL/GenBank/DDBJ whole genome shotgun (WGS) entry which is preliminary data.</text>
</comment>
<dbReference type="InterPro" id="IPR019734">
    <property type="entry name" value="TPR_rpt"/>
</dbReference>
<gene>
    <name evidence="5" type="ORF">H9847_09910</name>
</gene>
<dbReference type="PROSITE" id="PS50005">
    <property type="entry name" value="TPR"/>
    <property type="match status" value="1"/>
</dbReference>
<dbReference type="SMART" id="SM00028">
    <property type="entry name" value="TPR"/>
    <property type="match status" value="4"/>
</dbReference>
<keyword evidence="2 3" id="KW-0802">TPR repeat</keyword>
<dbReference type="PANTHER" id="PTHR44858">
    <property type="entry name" value="TETRATRICOPEPTIDE REPEAT PROTEIN 6"/>
    <property type="match status" value="1"/>
</dbReference>
<proteinExistence type="predicted"/>
<evidence type="ECO:0000256" key="4">
    <source>
        <dbReference type="SAM" id="MobiDB-lite"/>
    </source>
</evidence>
<evidence type="ECO:0000256" key="2">
    <source>
        <dbReference type="ARBA" id="ARBA00022803"/>
    </source>
</evidence>
<evidence type="ECO:0000313" key="5">
    <source>
        <dbReference type="EMBL" id="MBU3845156.1"/>
    </source>
</evidence>
<dbReference type="Gene3D" id="1.25.40.10">
    <property type="entry name" value="Tetratricopeptide repeat domain"/>
    <property type="match status" value="1"/>
</dbReference>
<feature type="region of interest" description="Disordered" evidence="4">
    <location>
        <begin position="392"/>
        <end position="447"/>
    </location>
</feature>
<feature type="compositionally biased region" description="Basic and acidic residues" evidence="4">
    <location>
        <begin position="427"/>
        <end position="447"/>
    </location>
</feature>
<dbReference type="SUPFAM" id="SSF48452">
    <property type="entry name" value="TPR-like"/>
    <property type="match status" value="1"/>
</dbReference>
<sequence>MARNTSAFALMERLFSSQDRAQSWSQLPDLSPEASEHASAASALLPLKPRLSLMLRRCGFACGVMAFALGLNACSVNTSSNVFDPPLDSTFSVDKRDVILTGPNAEEREQYQLMVAQLTHMLGTEKLSAERRAQVLYQLGLLYDRLGMNVTARTMLMSALIAVPDYAQVYNFLGIYLASAERFAEAYDAYDAALELDPEENYAYFNRGIALYYGKRPQLALDDLKKFYEFDHNDPFRIAWLYIVERTVEGQEVALEHLAQRRAAIEKEVPWGLEVLDFYLGKIDSHELIDAIRNAEIPPEEVAPRLCEAYFYMAKQAEFDGKYKLAYDLFHLCVTTDYSGYLEYRYALLEIARYERQEIIAAADEIADAQQQERDAFLRQQAAEAQKYFEKLQEQHTPLKQEQAAPVVPPIVNPESLEDQEPQLVPDKVDSKVRTSDSSRTQDKVQP</sequence>
<organism evidence="5 6">
    <name type="scientific">Candidatus Anaerobiospirillum pullicola</name>
    <dbReference type="NCBI Taxonomy" id="2838451"/>
    <lineage>
        <taxon>Bacteria</taxon>
        <taxon>Pseudomonadati</taxon>
        <taxon>Pseudomonadota</taxon>
        <taxon>Gammaproteobacteria</taxon>
        <taxon>Aeromonadales</taxon>
        <taxon>Succinivibrionaceae</taxon>
        <taxon>Anaerobiospirillum</taxon>
    </lineage>
</organism>
<evidence type="ECO:0008006" key="7">
    <source>
        <dbReference type="Google" id="ProtNLM"/>
    </source>
</evidence>
<dbReference type="PANTHER" id="PTHR44858:SF1">
    <property type="entry name" value="UDP-N-ACETYLGLUCOSAMINE--PEPTIDE N-ACETYLGLUCOSAMINYLTRANSFERASE SPINDLY-RELATED"/>
    <property type="match status" value="1"/>
</dbReference>
<reference evidence="5" key="1">
    <citation type="journal article" date="2021" name="PeerJ">
        <title>Extensive microbial diversity within the chicken gut microbiome revealed by metagenomics and culture.</title>
        <authorList>
            <person name="Gilroy R."/>
            <person name="Ravi A."/>
            <person name="Getino M."/>
            <person name="Pursley I."/>
            <person name="Horton D.L."/>
            <person name="Alikhan N.F."/>
            <person name="Baker D."/>
            <person name="Gharbi K."/>
            <person name="Hall N."/>
            <person name="Watson M."/>
            <person name="Adriaenssens E.M."/>
            <person name="Foster-Nyarko E."/>
            <person name="Jarju S."/>
            <person name="Secka A."/>
            <person name="Antonio M."/>
            <person name="Oren A."/>
            <person name="Chaudhuri R.R."/>
            <person name="La Ragione R."/>
            <person name="Hildebrand F."/>
            <person name="Pallen M.J."/>
        </authorList>
    </citation>
    <scope>NUCLEOTIDE SEQUENCE</scope>
    <source>
        <strain evidence="5">378</strain>
    </source>
</reference>
<evidence type="ECO:0000256" key="1">
    <source>
        <dbReference type="ARBA" id="ARBA00022737"/>
    </source>
</evidence>
<reference evidence="5" key="2">
    <citation type="submission" date="2021-04" db="EMBL/GenBank/DDBJ databases">
        <authorList>
            <person name="Gilroy R."/>
        </authorList>
    </citation>
    <scope>NUCLEOTIDE SEQUENCE</scope>
    <source>
        <strain evidence="5">378</strain>
    </source>
</reference>
<feature type="repeat" description="TPR" evidence="3">
    <location>
        <begin position="167"/>
        <end position="200"/>
    </location>
</feature>
<dbReference type="NCBIfam" id="NF008391">
    <property type="entry name" value="PRK11189.1"/>
    <property type="match status" value="1"/>
</dbReference>
<keyword evidence="1" id="KW-0677">Repeat</keyword>
<dbReference type="Proteomes" id="UP000733611">
    <property type="component" value="Unassembled WGS sequence"/>
</dbReference>
<accession>A0A948X263</accession>
<evidence type="ECO:0000313" key="6">
    <source>
        <dbReference type="Proteomes" id="UP000733611"/>
    </source>
</evidence>
<dbReference type="InterPro" id="IPR011990">
    <property type="entry name" value="TPR-like_helical_dom_sf"/>
</dbReference>
<name>A0A948X263_9GAMM</name>
<dbReference type="InterPro" id="IPR050498">
    <property type="entry name" value="Ycf3"/>
</dbReference>
<protein>
    <recommendedName>
        <fullName evidence="7">Lipoprotein NlpI</fullName>
    </recommendedName>
</protein>